<keyword evidence="6 7" id="KW-0066">ATP synthesis</keyword>
<dbReference type="OrthoDB" id="9802471at2"/>
<dbReference type="Gene3D" id="1.10.520.20">
    <property type="entry name" value="N-terminal domain of the delta subunit of the F1F0-ATP synthase"/>
    <property type="match status" value="1"/>
</dbReference>
<dbReference type="AlphaFoldDB" id="A0A2V3PNC0"/>
<evidence type="ECO:0000256" key="5">
    <source>
        <dbReference type="ARBA" id="ARBA00023136"/>
    </source>
</evidence>
<evidence type="ECO:0000313" key="8">
    <source>
        <dbReference type="EMBL" id="PXV63805.1"/>
    </source>
</evidence>
<accession>A0A2V3PNC0</accession>
<proteinExistence type="inferred from homology"/>
<dbReference type="SUPFAM" id="SSF47928">
    <property type="entry name" value="N-terminal domain of the delta subunit of the F1F0-ATP synthase"/>
    <property type="match status" value="1"/>
</dbReference>
<dbReference type="GO" id="GO:0046933">
    <property type="term" value="F:proton-transporting ATP synthase activity, rotational mechanism"/>
    <property type="evidence" value="ECO:0007669"/>
    <property type="project" value="UniProtKB-UniRule"/>
</dbReference>
<evidence type="ECO:0000256" key="6">
    <source>
        <dbReference type="ARBA" id="ARBA00023310"/>
    </source>
</evidence>
<organism evidence="8 9">
    <name type="scientific">Dysgonomonas alginatilytica</name>
    <dbReference type="NCBI Taxonomy" id="1605892"/>
    <lineage>
        <taxon>Bacteria</taxon>
        <taxon>Pseudomonadati</taxon>
        <taxon>Bacteroidota</taxon>
        <taxon>Bacteroidia</taxon>
        <taxon>Bacteroidales</taxon>
        <taxon>Dysgonomonadaceae</taxon>
        <taxon>Dysgonomonas</taxon>
    </lineage>
</organism>
<dbReference type="InterPro" id="IPR000711">
    <property type="entry name" value="ATPase_OSCP/dsu"/>
</dbReference>
<evidence type="ECO:0000313" key="9">
    <source>
        <dbReference type="Proteomes" id="UP000247973"/>
    </source>
</evidence>
<evidence type="ECO:0000256" key="2">
    <source>
        <dbReference type="ARBA" id="ARBA00022448"/>
    </source>
</evidence>
<keyword evidence="4 7" id="KW-0406">Ion transport</keyword>
<evidence type="ECO:0000256" key="1">
    <source>
        <dbReference type="ARBA" id="ARBA00004370"/>
    </source>
</evidence>
<dbReference type="GO" id="GO:0005886">
    <property type="term" value="C:plasma membrane"/>
    <property type="evidence" value="ECO:0007669"/>
    <property type="project" value="UniProtKB-SubCell"/>
</dbReference>
<sequence length="184" mass="20672">MNSGMVSMRYARALFSYALENKAEDVIFSEMKSLSESLAGSPQLRATLDNPVLSTREKLELIKLAAGSTVSDVFVRFIQLVLHQRRENHLQTISLVYLDLYRKYKNISVGKLVTACPVDDTTINKIKQLVHEKEEGTIEFVTEVDPKLGGGFILYIGTYRLDASVASQLNRIKSQLMSKNKKIA</sequence>
<reference evidence="8 9" key="1">
    <citation type="submission" date="2018-03" db="EMBL/GenBank/DDBJ databases">
        <title>Genomic Encyclopedia of Archaeal and Bacterial Type Strains, Phase II (KMG-II): from individual species to whole genera.</title>
        <authorList>
            <person name="Goeker M."/>
        </authorList>
    </citation>
    <scope>NUCLEOTIDE SEQUENCE [LARGE SCALE GENOMIC DNA]</scope>
    <source>
        <strain evidence="8 9">DSM 100214</strain>
    </source>
</reference>
<gene>
    <name evidence="7" type="primary">atpH</name>
    <name evidence="8" type="ORF">CLV62_11254</name>
</gene>
<dbReference type="GO" id="GO:0045259">
    <property type="term" value="C:proton-transporting ATP synthase complex"/>
    <property type="evidence" value="ECO:0007669"/>
    <property type="project" value="UniProtKB-KW"/>
</dbReference>
<evidence type="ECO:0000256" key="7">
    <source>
        <dbReference type="HAMAP-Rule" id="MF_01416"/>
    </source>
</evidence>
<evidence type="ECO:0000256" key="4">
    <source>
        <dbReference type="ARBA" id="ARBA00023065"/>
    </source>
</evidence>
<dbReference type="HAMAP" id="MF_01416">
    <property type="entry name" value="ATP_synth_delta_bact"/>
    <property type="match status" value="1"/>
</dbReference>
<dbReference type="Pfam" id="PF00213">
    <property type="entry name" value="OSCP"/>
    <property type="match status" value="1"/>
</dbReference>
<comment type="subcellular location">
    <subcellularLocation>
        <location evidence="7">Cell membrane</location>
        <topology evidence="7">Peripheral membrane protein</topology>
    </subcellularLocation>
    <subcellularLocation>
        <location evidence="1">Membrane</location>
    </subcellularLocation>
</comment>
<comment type="function">
    <text evidence="7">This protein is part of the stalk that links CF(0) to CF(1). It either transmits conformational changes from CF(0) to CF(1) or is implicated in proton conduction.</text>
</comment>
<dbReference type="PRINTS" id="PR00125">
    <property type="entry name" value="ATPASEDELTA"/>
</dbReference>
<comment type="function">
    <text evidence="7">F(1)F(0) ATP synthase produces ATP from ADP in the presence of a proton or sodium gradient. F-type ATPases consist of two structural domains, F(1) containing the extramembraneous catalytic core and F(0) containing the membrane proton channel, linked together by a central stalk and a peripheral stalk. During catalysis, ATP synthesis in the catalytic domain of F(1) is coupled via a rotary mechanism of the central stalk subunits to proton translocation.</text>
</comment>
<comment type="caution">
    <text evidence="8">The sequence shown here is derived from an EMBL/GenBank/DDBJ whole genome shotgun (WGS) entry which is preliminary data.</text>
</comment>
<keyword evidence="7" id="KW-1003">Cell membrane</keyword>
<dbReference type="NCBIfam" id="TIGR01145">
    <property type="entry name" value="ATP_synt_delta"/>
    <property type="match status" value="1"/>
</dbReference>
<keyword evidence="7" id="KW-0139">CF(1)</keyword>
<dbReference type="PANTHER" id="PTHR11910">
    <property type="entry name" value="ATP SYNTHASE DELTA CHAIN"/>
    <property type="match status" value="1"/>
</dbReference>
<keyword evidence="9" id="KW-1185">Reference proteome</keyword>
<dbReference type="InterPro" id="IPR026015">
    <property type="entry name" value="ATP_synth_OSCP/delta_N_sf"/>
</dbReference>
<evidence type="ECO:0000256" key="3">
    <source>
        <dbReference type="ARBA" id="ARBA00022781"/>
    </source>
</evidence>
<dbReference type="Proteomes" id="UP000247973">
    <property type="component" value="Unassembled WGS sequence"/>
</dbReference>
<name>A0A2V3PNC0_9BACT</name>
<dbReference type="NCBIfam" id="NF009964">
    <property type="entry name" value="PRK13429.1-3"/>
    <property type="match status" value="1"/>
</dbReference>
<keyword evidence="5 7" id="KW-0472">Membrane</keyword>
<comment type="similarity">
    <text evidence="7">Belongs to the ATPase delta chain family.</text>
</comment>
<keyword evidence="3 7" id="KW-0375">Hydrogen ion transport</keyword>
<protein>
    <recommendedName>
        <fullName evidence="7">ATP synthase subunit delta</fullName>
    </recommendedName>
    <alternativeName>
        <fullName evidence="7">ATP synthase F(1) sector subunit delta</fullName>
    </alternativeName>
    <alternativeName>
        <fullName evidence="7">F-type ATPase subunit delta</fullName>
        <shortName evidence="7">F-ATPase subunit delta</shortName>
    </alternativeName>
</protein>
<dbReference type="EMBL" id="QICL01000012">
    <property type="protein sequence ID" value="PXV63805.1"/>
    <property type="molecule type" value="Genomic_DNA"/>
</dbReference>
<keyword evidence="2 7" id="KW-0813">Transport</keyword>
<dbReference type="RefSeq" id="WP_110310772.1">
    <property type="nucleotide sequence ID" value="NZ_QICL01000012.1"/>
</dbReference>